<dbReference type="AlphaFoldDB" id="A0A9P3UMV4"/>
<proteinExistence type="predicted"/>
<reference evidence="1" key="1">
    <citation type="submission" date="2022-07" db="EMBL/GenBank/DDBJ databases">
        <title>The genome of Lyophyllum shimeji provides insight into the initial evolution of ectomycorrhizal fungal genome.</title>
        <authorList>
            <person name="Kobayashi Y."/>
            <person name="Shibata T."/>
            <person name="Hirakawa H."/>
            <person name="Shigenobu S."/>
            <person name="Nishiyama T."/>
            <person name="Yamada A."/>
            <person name="Hasebe M."/>
            <person name="Kawaguchi M."/>
        </authorList>
    </citation>
    <scope>NUCLEOTIDE SEQUENCE</scope>
    <source>
        <strain evidence="1">AT787</strain>
    </source>
</reference>
<comment type="caution">
    <text evidence="1">The sequence shown here is derived from an EMBL/GenBank/DDBJ whole genome shotgun (WGS) entry which is preliminary data.</text>
</comment>
<keyword evidence="2" id="KW-1185">Reference proteome</keyword>
<dbReference type="EMBL" id="BRPK01000004">
    <property type="protein sequence ID" value="GLB37180.1"/>
    <property type="molecule type" value="Genomic_DNA"/>
</dbReference>
<dbReference type="Pfam" id="PF08284">
    <property type="entry name" value="RVP_2"/>
    <property type="match status" value="1"/>
</dbReference>
<dbReference type="Proteomes" id="UP001063166">
    <property type="component" value="Unassembled WGS sequence"/>
</dbReference>
<dbReference type="InterPro" id="IPR021109">
    <property type="entry name" value="Peptidase_aspartic_dom_sf"/>
</dbReference>
<name>A0A9P3UMV4_LYOSH</name>
<organism evidence="1 2">
    <name type="scientific">Lyophyllum shimeji</name>
    <name type="common">Hon-shimeji</name>
    <name type="synonym">Tricholoma shimeji</name>
    <dbReference type="NCBI Taxonomy" id="47721"/>
    <lineage>
        <taxon>Eukaryota</taxon>
        <taxon>Fungi</taxon>
        <taxon>Dikarya</taxon>
        <taxon>Basidiomycota</taxon>
        <taxon>Agaricomycotina</taxon>
        <taxon>Agaricomycetes</taxon>
        <taxon>Agaricomycetidae</taxon>
        <taxon>Agaricales</taxon>
        <taxon>Tricholomatineae</taxon>
        <taxon>Lyophyllaceae</taxon>
        <taxon>Lyophyllum</taxon>
    </lineage>
</organism>
<dbReference type="CDD" id="cd00303">
    <property type="entry name" value="retropepsin_like"/>
    <property type="match status" value="1"/>
</dbReference>
<protein>
    <submittedName>
        <fullName evidence="1">Uncharacterized protein</fullName>
    </submittedName>
</protein>
<evidence type="ECO:0000313" key="1">
    <source>
        <dbReference type="EMBL" id="GLB37180.1"/>
    </source>
</evidence>
<sequence>MRSHIKVRFNDELGKEYYLINGQDKHLDNIADFDTWVLEVAGAETHDGALAINIANIAGGRGTASAPSASQAAAAKENSTPTVRGPRIYVYKLTSTERQLLLENDGCLKCRKLFAGYFAADCPTGNTPLLLVNYKPITAELVTATKAVRVCTATTKSTRVAAVFEAESSSDEDGNVELDENASEYVLPDHLIWSCDVIHPSICPASVTTLIDHGAPPAMISDELVSQLNLSTRKLHRPFCVSGVFSSNKTDEFLEVVSFVKLSVQSPCAQWRSRLQMFIVCPSLHTDIILGLDFLTLNNIVVDVDSRTVIDKKTNFDLLNPPNPTLVRCLVKASPAEHWQSEKKAIKDGQMAT</sequence>
<evidence type="ECO:0000313" key="2">
    <source>
        <dbReference type="Proteomes" id="UP001063166"/>
    </source>
</evidence>
<dbReference type="OrthoDB" id="2369050at2759"/>
<gene>
    <name evidence="1" type="ORF">LshimejAT787_0402310</name>
</gene>
<dbReference type="Gene3D" id="2.40.70.10">
    <property type="entry name" value="Acid Proteases"/>
    <property type="match status" value="1"/>
</dbReference>
<accession>A0A9P3UMV4</accession>